<evidence type="ECO:0000259" key="4">
    <source>
        <dbReference type="Pfam" id="PF00535"/>
    </source>
</evidence>
<dbReference type="RefSeq" id="WP_301192750.1">
    <property type="nucleotide sequence ID" value="NZ_JAPDPJ010000088.1"/>
</dbReference>
<evidence type="ECO:0000256" key="3">
    <source>
        <dbReference type="ARBA" id="ARBA00022679"/>
    </source>
</evidence>
<evidence type="ECO:0000313" key="6">
    <source>
        <dbReference type="Proteomes" id="UP001209229"/>
    </source>
</evidence>
<keyword evidence="6" id="KW-1185">Reference proteome</keyword>
<dbReference type="AlphaFoldDB" id="A0AAE3M939"/>
<gene>
    <name evidence="5" type="ORF">OM075_22195</name>
</gene>
<dbReference type="InterPro" id="IPR029044">
    <property type="entry name" value="Nucleotide-diphossugar_trans"/>
</dbReference>
<dbReference type="GO" id="GO:0016757">
    <property type="term" value="F:glycosyltransferase activity"/>
    <property type="evidence" value="ECO:0007669"/>
    <property type="project" value="UniProtKB-KW"/>
</dbReference>
<accession>A0AAE3M939</accession>
<dbReference type="InterPro" id="IPR001173">
    <property type="entry name" value="Glyco_trans_2-like"/>
</dbReference>
<organism evidence="5 6">
    <name type="scientific">Plebeiibacterium sediminum</name>
    <dbReference type="NCBI Taxonomy" id="2992112"/>
    <lineage>
        <taxon>Bacteria</taxon>
        <taxon>Pseudomonadati</taxon>
        <taxon>Bacteroidota</taxon>
        <taxon>Bacteroidia</taxon>
        <taxon>Marinilabiliales</taxon>
        <taxon>Marinilabiliaceae</taxon>
        <taxon>Plebeiibacterium</taxon>
    </lineage>
</organism>
<dbReference type="Pfam" id="PF00535">
    <property type="entry name" value="Glycos_transf_2"/>
    <property type="match status" value="1"/>
</dbReference>
<dbReference type="SUPFAM" id="SSF53448">
    <property type="entry name" value="Nucleotide-diphospho-sugar transferases"/>
    <property type="match status" value="1"/>
</dbReference>
<evidence type="ECO:0000313" key="5">
    <source>
        <dbReference type="EMBL" id="MCW3789192.1"/>
    </source>
</evidence>
<sequence length="306" mass="35462">MNREIIAIIVTYNGSKWIDKCFGSLINSTIPIKILAIDNASSDNTPNIIKDHFPQVEVIETMKNLGFGKANNIGLKRVLKERADYAFLLNQDAWIEPDTIEKLISISETDNEYGIISPIHLNGYGDMLDYAFESYLGRYSTKTFYSDLYFNKVKPVYEAQYANAAAWLIPRATIKKIGLFNPIFPHYGEDTDYIARLKYHKLKIVISPITRIYHDRIQHSNNTPLKNFKRIYIDDLNKLLNINSSLHFALRRWLSDKLTIIFNKILKLHFKLSFLNLISMFKSILHIPHLISIRKKSKMEGAFIEV</sequence>
<reference evidence="5" key="1">
    <citation type="submission" date="2022-10" db="EMBL/GenBank/DDBJ databases">
        <authorList>
            <person name="Yu W.X."/>
        </authorList>
    </citation>
    <scope>NUCLEOTIDE SEQUENCE</scope>
    <source>
        <strain evidence="5">AAT</strain>
    </source>
</reference>
<comment type="similarity">
    <text evidence="1">Belongs to the glycosyltransferase 2 family.</text>
</comment>
<feature type="domain" description="Glycosyltransferase 2-like" evidence="4">
    <location>
        <begin position="8"/>
        <end position="126"/>
    </location>
</feature>
<dbReference type="PANTHER" id="PTHR43179">
    <property type="entry name" value="RHAMNOSYLTRANSFERASE WBBL"/>
    <property type="match status" value="1"/>
</dbReference>
<keyword evidence="2" id="KW-0328">Glycosyltransferase</keyword>
<dbReference type="PANTHER" id="PTHR43179:SF12">
    <property type="entry name" value="GALACTOFURANOSYLTRANSFERASE GLFT2"/>
    <property type="match status" value="1"/>
</dbReference>
<protein>
    <submittedName>
        <fullName evidence="5">Glycosyltransferase family 2 protein</fullName>
    </submittedName>
</protein>
<comment type="caution">
    <text evidence="5">The sequence shown here is derived from an EMBL/GenBank/DDBJ whole genome shotgun (WGS) entry which is preliminary data.</text>
</comment>
<keyword evidence="3" id="KW-0808">Transferase</keyword>
<dbReference type="Gene3D" id="3.90.550.10">
    <property type="entry name" value="Spore Coat Polysaccharide Biosynthesis Protein SpsA, Chain A"/>
    <property type="match status" value="1"/>
</dbReference>
<proteinExistence type="inferred from homology"/>
<evidence type="ECO:0000256" key="1">
    <source>
        <dbReference type="ARBA" id="ARBA00006739"/>
    </source>
</evidence>
<dbReference type="Proteomes" id="UP001209229">
    <property type="component" value="Unassembled WGS sequence"/>
</dbReference>
<dbReference type="CDD" id="cd04186">
    <property type="entry name" value="GT_2_like_c"/>
    <property type="match status" value="1"/>
</dbReference>
<dbReference type="EMBL" id="JAPDPJ010000088">
    <property type="protein sequence ID" value="MCW3789192.1"/>
    <property type="molecule type" value="Genomic_DNA"/>
</dbReference>
<name>A0AAE3M939_9BACT</name>
<evidence type="ECO:0000256" key="2">
    <source>
        <dbReference type="ARBA" id="ARBA00022676"/>
    </source>
</evidence>